<dbReference type="OrthoDB" id="258246at2"/>
<dbReference type="PANTHER" id="PTHR33886">
    <property type="entry name" value="UNSATURATED RHAMNOGALACTURONAN HYDROLASE (EUROFUNG)"/>
    <property type="match status" value="1"/>
</dbReference>
<dbReference type="RefSeq" id="WP_120751063.1">
    <property type="nucleotide sequence ID" value="NZ_RBAH01000031.1"/>
</dbReference>
<dbReference type="EMBL" id="RBAH01000031">
    <property type="protein sequence ID" value="RKN70605.1"/>
    <property type="molecule type" value="Genomic_DNA"/>
</dbReference>
<dbReference type="InterPro" id="IPR052043">
    <property type="entry name" value="PolySaccharide_Degr_Enz"/>
</dbReference>
<dbReference type="Gene3D" id="1.50.10.10">
    <property type="match status" value="1"/>
</dbReference>
<comment type="caution">
    <text evidence="2">The sequence shown here is derived from an EMBL/GenBank/DDBJ whole genome shotgun (WGS) entry which is preliminary data.</text>
</comment>
<accession>A0A3B0BB15</accession>
<dbReference type="SUPFAM" id="SSF48208">
    <property type="entry name" value="Six-hairpin glycosidases"/>
    <property type="match status" value="1"/>
</dbReference>
<evidence type="ECO:0008006" key="4">
    <source>
        <dbReference type="Google" id="ProtNLM"/>
    </source>
</evidence>
<evidence type="ECO:0000256" key="1">
    <source>
        <dbReference type="ARBA" id="ARBA00022801"/>
    </source>
</evidence>
<dbReference type="AlphaFoldDB" id="A0A3B0BB15"/>
<reference evidence="2 3" key="1">
    <citation type="journal article" date="2007" name="Int. J. Syst. Evol. Microbiol.">
        <title>Paenibacillus ginsengarvi sp. nov., isolated from soil from ginseng cultivation.</title>
        <authorList>
            <person name="Yoon M.H."/>
            <person name="Ten L.N."/>
            <person name="Im W.T."/>
        </authorList>
    </citation>
    <scope>NUCLEOTIDE SEQUENCE [LARGE SCALE GENOMIC DNA]</scope>
    <source>
        <strain evidence="2 3">KCTC 13059</strain>
    </source>
</reference>
<evidence type="ECO:0000313" key="2">
    <source>
        <dbReference type="EMBL" id="RKN70605.1"/>
    </source>
</evidence>
<protein>
    <recommendedName>
        <fullName evidence="4">Glucuronyl hydrolase</fullName>
    </recommendedName>
</protein>
<gene>
    <name evidence="2" type="ORF">D7M11_30520</name>
</gene>
<keyword evidence="3" id="KW-1185">Reference proteome</keyword>
<dbReference type="Proteomes" id="UP000282311">
    <property type="component" value="Unassembled WGS sequence"/>
</dbReference>
<dbReference type="Pfam" id="PF07470">
    <property type="entry name" value="Glyco_hydro_88"/>
    <property type="match status" value="1"/>
</dbReference>
<sequence>MKHTDTVVYEAARILAVPDRTLPERKRVPAGWSAVPIGPAGHELKLAWSGLALQPLLASPHTSARLRVTIAVEMREVLFVEAYLLESGERLGSFDIRYAYVFQPFELPLSLQQVEAVIRQGIGLRIIETDATLWVFDGLQNDEARRFFTPHLMLAEQGRPIGQFQKRMLSLDSLQPFGWLEGCVLDGLYALRQVTDANRVEQVLDSHLSEYVTEDGQLRYEDLHGVPSDGRFSGIESTLPIAVIAKRQPDHPLVKQLVAYWAAHLVDDKGVLSAESSITAEGAYTMAYPMAVLASRLQSKELAQLAIRQLLLRRQKLVDGRDLYGIVSNGGDRRIMRNWARSYTWYMLGFVRTWMELQHAPYAAEISGMEELTAEFRRIADIVVSLREPEGLWSCFLGEPETGIETSGSAGIAAALALGARHGLLPPASLDAAREAMQALEAYVTPDGLLHGVCQHNCGGLVLQRGGYRVLSQMGMGLLAQLYAAVHTESLEVI</sequence>
<name>A0A3B0BB15_9BACL</name>
<evidence type="ECO:0000313" key="3">
    <source>
        <dbReference type="Proteomes" id="UP000282311"/>
    </source>
</evidence>
<organism evidence="2 3">
    <name type="scientific">Paenibacillus ginsengarvi</name>
    <dbReference type="NCBI Taxonomy" id="400777"/>
    <lineage>
        <taxon>Bacteria</taxon>
        <taxon>Bacillati</taxon>
        <taxon>Bacillota</taxon>
        <taxon>Bacilli</taxon>
        <taxon>Bacillales</taxon>
        <taxon>Paenibacillaceae</taxon>
        <taxon>Paenibacillus</taxon>
    </lineage>
</organism>
<keyword evidence="1" id="KW-0378">Hydrolase</keyword>
<dbReference type="GO" id="GO:0005975">
    <property type="term" value="P:carbohydrate metabolic process"/>
    <property type="evidence" value="ECO:0007669"/>
    <property type="project" value="InterPro"/>
</dbReference>
<dbReference type="PANTHER" id="PTHR33886:SF8">
    <property type="entry name" value="UNSATURATED RHAMNOGALACTURONAN HYDROLASE (EUROFUNG)"/>
    <property type="match status" value="1"/>
</dbReference>
<dbReference type="GO" id="GO:0016787">
    <property type="term" value="F:hydrolase activity"/>
    <property type="evidence" value="ECO:0007669"/>
    <property type="project" value="UniProtKB-KW"/>
</dbReference>
<dbReference type="InterPro" id="IPR010905">
    <property type="entry name" value="Glyco_hydro_88"/>
</dbReference>
<proteinExistence type="predicted"/>
<dbReference type="InterPro" id="IPR008928">
    <property type="entry name" value="6-hairpin_glycosidase_sf"/>
</dbReference>
<dbReference type="InterPro" id="IPR012341">
    <property type="entry name" value="6hp_glycosidase-like_sf"/>
</dbReference>